<feature type="signal peptide" evidence="1">
    <location>
        <begin position="1"/>
        <end position="25"/>
    </location>
</feature>
<evidence type="ECO:0000256" key="1">
    <source>
        <dbReference type="SAM" id="SignalP"/>
    </source>
</evidence>
<evidence type="ECO:0008006" key="4">
    <source>
        <dbReference type="Google" id="ProtNLM"/>
    </source>
</evidence>
<sequence>MKSQTFYTLAASLLLGASLSGCVVAPVAPVEPATVAPAGVVYVAPVGVVPGPGYSWRYHAHYGWGWWHPRYGWHRGWH</sequence>
<dbReference type="RefSeq" id="WP_150721791.1">
    <property type="nucleotide sequence ID" value="NZ_CABPRV010000006.1"/>
</dbReference>
<comment type="caution">
    <text evidence="2">The sequence shown here is derived from an EMBL/GenBank/DDBJ whole genome shotgun (WGS) entry which is preliminary data.</text>
</comment>
<dbReference type="Proteomes" id="UP000366065">
    <property type="component" value="Unassembled WGS sequence"/>
</dbReference>
<proteinExistence type="predicted"/>
<keyword evidence="3" id="KW-1185">Reference proteome</keyword>
<evidence type="ECO:0000313" key="3">
    <source>
        <dbReference type="Proteomes" id="UP000366065"/>
    </source>
</evidence>
<gene>
    <name evidence="2" type="ORF">PCA20602_02871</name>
</gene>
<accession>A0ABY6W1N9</accession>
<protein>
    <recommendedName>
        <fullName evidence="4">Lipoprotein</fullName>
    </recommendedName>
</protein>
<name>A0ABY6W1N9_9BURK</name>
<reference evidence="2 3" key="1">
    <citation type="submission" date="2019-08" db="EMBL/GenBank/DDBJ databases">
        <authorList>
            <person name="Peeters C."/>
        </authorList>
    </citation>
    <scope>NUCLEOTIDE SEQUENCE [LARGE SCALE GENOMIC DNA]</scope>
    <source>
        <strain evidence="2 3">LMG 20602</strain>
    </source>
</reference>
<dbReference type="PROSITE" id="PS51257">
    <property type="entry name" value="PROKAR_LIPOPROTEIN"/>
    <property type="match status" value="1"/>
</dbReference>
<dbReference type="EMBL" id="CABPRV010000006">
    <property type="protein sequence ID" value="VVE15659.1"/>
    <property type="molecule type" value="Genomic_DNA"/>
</dbReference>
<feature type="chain" id="PRO_5045229225" description="Lipoprotein" evidence="1">
    <location>
        <begin position="26"/>
        <end position="78"/>
    </location>
</feature>
<evidence type="ECO:0000313" key="2">
    <source>
        <dbReference type="EMBL" id="VVE15659.1"/>
    </source>
</evidence>
<keyword evidence="1" id="KW-0732">Signal</keyword>
<organism evidence="2 3">
    <name type="scientific">Pandoraea capi</name>
    <dbReference type="NCBI Taxonomy" id="2508286"/>
    <lineage>
        <taxon>Bacteria</taxon>
        <taxon>Pseudomonadati</taxon>
        <taxon>Pseudomonadota</taxon>
        <taxon>Betaproteobacteria</taxon>
        <taxon>Burkholderiales</taxon>
        <taxon>Burkholderiaceae</taxon>
        <taxon>Pandoraea</taxon>
    </lineage>
</organism>